<name>A0A3D9IWM0_9BACL</name>
<comment type="catalytic activity">
    <reaction evidence="1 8">
        <text>a 4-O-methyl-thymidine in DNA + L-cysteinyl-[protein] = a thymidine in DNA + S-methyl-L-cysteinyl-[protein]</text>
        <dbReference type="Rhea" id="RHEA:53428"/>
        <dbReference type="Rhea" id="RHEA-COMP:10131"/>
        <dbReference type="Rhea" id="RHEA-COMP:10132"/>
        <dbReference type="Rhea" id="RHEA-COMP:13555"/>
        <dbReference type="Rhea" id="RHEA-COMP:13556"/>
        <dbReference type="ChEBI" id="CHEBI:29950"/>
        <dbReference type="ChEBI" id="CHEBI:82612"/>
        <dbReference type="ChEBI" id="CHEBI:137386"/>
        <dbReference type="ChEBI" id="CHEBI:137387"/>
        <dbReference type="EC" id="2.1.1.63"/>
    </reaction>
</comment>
<reference evidence="11 12" key="1">
    <citation type="submission" date="2018-07" db="EMBL/GenBank/DDBJ databases">
        <title>Genomic Encyclopedia of Type Strains, Phase III (KMG-III): the genomes of soil and plant-associated and newly described type strains.</title>
        <authorList>
            <person name="Whitman W."/>
        </authorList>
    </citation>
    <scope>NUCLEOTIDE SEQUENCE [LARGE SCALE GENOMIC DNA]</scope>
    <source>
        <strain evidence="11 12">CECT 8236</strain>
    </source>
</reference>
<evidence type="ECO:0000256" key="4">
    <source>
        <dbReference type="ARBA" id="ARBA00022679"/>
    </source>
</evidence>
<feature type="active site" description="Nucleophile; methyl group acceptor" evidence="8">
    <location>
        <position position="138"/>
    </location>
</feature>
<dbReference type="RefSeq" id="WP_115991146.1">
    <property type="nucleotide sequence ID" value="NZ_QRDY01000001.1"/>
</dbReference>
<keyword evidence="3 8" id="KW-0489">Methyltransferase</keyword>
<proteinExistence type="inferred from homology"/>
<keyword evidence="8" id="KW-0963">Cytoplasm</keyword>
<dbReference type="FunFam" id="1.10.10.10:FF:000214">
    <property type="entry name" value="Methylated-DNA--protein-cysteine methyltransferase"/>
    <property type="match status" value="1"/>
</dbReference>
<dbReference type="InterPro" id="IPR008332">
    <property type="entry name" value="MethylG_MeTrfase_N"/>
</dbReference>
<dbReference type="GO" id="GO:0005737">
    <property type="term" value="C:cytoplasm"/>
    <property type="evidence" value="ECO:0007669"/>
    <property type="project" value="UniProtKB-SubCell"/>
</dbReference>
<evidence type="ECO:0000313" key="12">
    <source>
        <dbReference type="Proteomes" id="UP000256869"/>
    </source>
</evidence>
<dbReference type="InterPro" id="IPR036388">
    <property type="entry name" value="WH-like_DNA-bd_sf"/>
</dbReference>
<keyword evidence="4 8" id="KW-0808">Transferase</keyword>
<dbReference type="GO" id="GO:0003908">
    <property type="term" value="F:methylated-DNA-[protein]-cysteine S-methyltransferase activity"/>
    <property type="evidence" value="ECO:0007669"/>
    <property type="project" value="UniProtKB-UniRule"/>
</dbReference>
<dbReference type="GO" id="GO:0006307">
    <property type="term" value="P:DNA alkylation repair"/>
    <property type="evidence" value="ECO:0007669"/>
    <property type="project" value="UniProtKB-UniRule"/>
</dbReference>
<dbReference type="Proteomes" id="UP000256869">
    <property type="component" value="Unassembled WGS sequence"/>
</dbReference>
<evidence type="ECO:0000256" key="6">
    <source>
        <dbReference type="ARBA" id="ARBA00023204"/>
    </source>
</evidence>
<comment type="function">
    <text evidence="8">Involved in the cellular defense against the biological effects of O6-methylguanine (O6-MeG) and O4-methylthymine (O4-MeT) in DNA. Repairs the methylated nucleobase in DNA by stoichiometrically transferring the methyl group to a cysteine residue in the enzyme. This is a suicide reaction: the enzyme is irreversibly inactivated.</text>
</comment>
<evidence type="ECO:0000313" key="11">
    <source>
        <dbReference type="EMBL" id="RED66208.1"/>
    </source>
</evidence>
<feature type="domain" description="Methylguanine DNA methyltransferase ribonuclease-like" evidence="10">
    <location>
        <begin position="16"/>
        <end position="83"/>
    </location>
</feature>
<dbReference type="InterPro" id="IPR036217">
    <property type="entry name" value="MethylDNA_cys_MeTrfase_DNAb"/>
</dbReference>
<dbReference type="Pfam" id="PF01035">
    <property type="entry name" value="DNA_binding_1"/>
    <property type="match status" value="1"/>
</dbReference>
<dbReference type="NCBIfam" id="TIGR00589">
    <property type="entry name" value="ogt"/>
    <property type="match status" value="1"/>
</dbReference>
<evidence type="ECO:0000256" key="8">
    <source>
        <dbReference type="HAMAP-Rule" id="MF_00772"/>
    </source>
</evidence>
<dbReference type="InterPro" id="IPR023546">
    <property type="entry name" value="MGMT"/>
</dbReference>
<dbReference type="InterPro" id="IPR036631">
    <property type="entry name" value="MGMT_N_sf"/>
</dbReference>
<dbReference type="HAMAP" id="MF_00772">
    <property type="entry name" value="OGT"/>
    <property type="match status" value="1"/>
</dbReference>
<comment type="catalytic activity">
    <reaction evidence="7 8">
        <text>a 6-O-methyl-2'-deoxyguanosine in DNA + L-cysteinyl-[protein] = S-methyl-L-cysteinyl-[protein] + a 2'-deoxyguanosine in DNA</text>
        <dbReference type="Rhea" id="RHEA:24000"/>
        <dbReference type="Rhea" id="RHEA-COMP:10131"/>
        <dbReference type="Rhea" id="RHEA-COMP:10132"/>
        <dbReference type="Rhea" id="RHEA-COMP:11367"/>
        <dbReference type="Rhea" id="RHEA-COMP:11368"/>
        <dbReference type="ChEBI" id="CHEBI:29950"/>
        <dbReference type="ChEBI" id="CHEBI:82612"/>
        <dbReference type="ChEBI" id="CHEBI:85445"/>
        <dbReference type="ChEBI" id="CHEBI:85448"/>
        <dbReference type="EC" id="2.1.1.63"/>
    </reaction>
</comment>
<dbReference type="SUPFAM" id="SSF46767">
    <property type="entry name" value="Methylated DNA-protein cysteine methyltransferase, C-terminal domain"/>
    <property type="match status" value="1"/>
</dbReference>
<dbReference type="Gene3D" id="1.10.10.10">
    <property type="entry name" value="Winged helix-like DNA-binding domain superfamily/Winged helix DNA-binding domain"/>
    <property type="match status" value="1"/>
</dbReference>
<dbReference type="EMBL" id="QRDY01000001">
    <property type="protein sequence ID" value="RED66208.1"/>
    <property type="molecule type" value="Genomic_DNA"/>
</dbReference>
<dbReference type="GO" id="GO:0032259">
    <property type="term" value="P:methylation"/>
    <property type="evidence" value="ECO:0007669"/>
    <property type="project" value="UniProtKB-KW"/>
</dbReference>
<dbReference type="InterPro" id="IPR014048">
    <property type="entry name" value="MethylDNA_cys_MeTrfase_DNA-bd"/>
</dbReference>
<evidence type="ECO:0000256" key="5">
    <source>
        <dbReference type="ARBA" id="ARBA00022763"/>
    </source>
</evidence>
<comment type="miscellaneous">
    <text evidence="8">This enzyme catalyzes only one turnover and therefore is not strictly catalytic. According to one definition, an enzyme is a biocatalyst that acts repeatedly and over many reaction cycles.</text>
</comment>
<keyword evidence="5 8" id="KW-0227">DNA damage</keyword>
<accession>A0A3D9IWM0</accession>
<dbReference type="Pfam" id="PF02870">
    <property type="entry name" value="Methyltransf_1N"/>
    <property type="match status" value="1"/>
</dbReference>
<dbReference type="SUPFAM" id="SSF53155">
    <property type="entry name" value="Methylated DNA-protein cysteine methyltransferase domain"/>
    <property type="match status" value="1"/>
</dbReference>
<organism evidence="11 12">
    <name type="scientific">Cohnella lupini</name>
    <dbReference type="NCBI Taxonomy" id="1294267"/>
    <lineage>
        <taxon>Bacteria</taxon>
        <taxon>Bacillati</taxon>
        <taxon>Bacillota</taxon>
        <taxon>Bacilli</taxon>
        <taxon>Bacillales</taxon>
        <taxon>Paenibacillaceae</taxon>
        <taxon>Cohnella</taxon>
    </lineage>
</organism>
<evidence type="ECO:0000259" key="10">
    <source>
        <dbReference type="Pfam" id="PF02870"/>
    </source>
</evidence>
<dbReference type="CDD" id="cd06445">
    <property type="entry name" value="ATase"/>
    <property type="match status" value="1"/>
</dbReference>
<dbReference type="PANTHER" id="PTHR10815">
    <property type="entry name" value="METHYLATED-DNA--PROTEIN-CYSTEINE METHYLTRANSFERASE"/>
    <property type="match status" value="1"/>
</dbReference>
<gene>
    <name evidence="11" type="ORF">DFP95_101706</name>
</gene>
<evidence type="ECO:0000256" key="2">
    <source>
        <dbReference type="ARBA" id="ARBA00008711"/>
    </source>
</evidence>
<dbReference type="EC" id="2.1.1.63" evidence="8"/>
<evidence type="ECO:0000256" key="3">
    <source>
        <dbReference type="ARBA" id="ARBA00022603"/>
    </source>
</evidence>
<dbReference type="AlphaFoldDB" id="A0A3D9IWM0"/>
<feature type="domain" description="Methylated-DNA-[protein]-cysteine S-methyltransferase DNA binding" evidence="9">
    <location>
        <begin position="87"/>
        <end position="166"/>
    </location>
</feature>
<sequence length="171" mass="18811">MAKKIEWSYLVHGEERLVIAATDEGLCYVGAWNEPYDVFEAWAGKHFAGIPLVQDEEAMRPFAEQLTEYLSGERTSFSVSLDLRGTPFQQSVWEAMNRIPYGRTASYQDIASALDRPKAVRAVGTAIGRNPLLIVGPCHRIVGKNGGLAGYRGGLPMKEQLLRLEGSAARG</sequence>
<protein>
    <recommendedName>
        <fullName evidence="8">Methylated-DNA--protein-cysteine methyltransferase</fullName>
        <ecNumber evidence="8">2.1.1.63</ecNumber>
    </recommendedName>
    <alternativeName>
        <fullName evidence="8">6-O-methylguanine-DNA methyltransferase</fullName>
        <shortName evidence="8">MGMT</shortName>
    </alternativeName>
    <alternativeName>
        <fullName evidence="8">O-6-methylguanine-DNA-alkyltransferase</fullName>
    </alternativeName>
</protein>
<dbReference type="Gene3D" id="3.30.160.70">
    <property type="entry name" value="Methylated DNA-protein cysteine methyltransferase domain"/>
    <property type="match status" value="1"/>
</dbReference>
<evidence type="ECO:0000256" key="1">
    <source>
        <dbReference type="ARBA" id="ARBA00001286"/>
    </source>
</evidence>
<dbReference type="OrthoDB" id="9802228at2"/>
<comment type="similarity">
    <text evidence="2 8">Belongs to the MGMT family.</text>
</comment>
<keyword evidence="6 8" id="KW-0234">DNA repair</keyword>
<evidence type="ECO:0000256" key="7">
    <source>
        <dbReference type="ARBA" id="ARBA00049348"/>
    </source>
</evidence>
<comment type="subcellular location">
    <subcellularLocation>
        <location evidence="8">Cytoplasm</location>
    </subcellularLocation>
</comment>
<comment type="caution">
    <text evidence="11">The sequence shown here is derived from an EMBL/GenBank/DDBJ whole genome shotgun (WGS) entry which is preliminary data.</text>
</comment>
<evidence type="ECO:0000259" key="9">
    <source>
        <dbReference type="Pfam" id="PF01035"/>
    </source>
</evidence>
<keyword evidence="12" id="KW-1185">Reference proteome</keyword>
<dbReference type="PANTHER" id="PTHR10815:SF12">
    <property type="entry name" value="METHYLATED-DNA--PROTEIN-CYSTEINE METHYLTRANSFERASE, INDUCIBLE"/>
    <property type="match status" value="1"/>
</dbReference>